<dbReference type="GO" id="GO:0030288">
    <property type="term" value="C:outer membrane-bounded periplasmic space"/>
    <property type="evidence" value="ECO:0007669"/>
    <property type="project" value="UniProtKB-ARBA"/>
</dbReference>
<keyword evidence="8" id="KW-1185">Reference proteome</keyword>
<feature type="chain" id="PRO_5021456094" evidence="5">
    <location>
        <begin position="33"/>
        <end position="536"/>
    </location>
</feature>
<comment type="caution">
    <text evidence="7">The sequence shown here is derived from an EMBL/GenBank/DDBJ whole genome shotgun (WGS) entry which is preliminary data.</text>
</comment>
<dbReference type="Proteomes" id="UP000298179">
    <property type="component" value="Unassembled WGS sequence"/>
</dbReference>
<dbReference type="SUPFAM" id="SSF53850">
    <property type="entry name" value="Periplasmic binding protein-like II"/>
    <property type="match status" value="1"/>
</dbReference>
<dbReference type="RefSeq" id="WP_134762342.1">
    <property type="nucleotide sequence ID" value="NZ_SOZD01000003.1"/>
</dbReference>
<evidence type="ECO:0000256" key="3">
    <source>
        <dbReference type="ARBA" id="ARBA00022448"/>
    </source>
</evidence>
<dbReference type="InterPro" id="IPR030678">
    <property type="entry name" value="Peptide/Ni-bd"/>
</dbReference>
<protein>
    <submittedName>
        <fullName evidence="7">ABC transporter substrate-binding protein</fullName>
    </submittedName>
</protein>
<dbReference type="Pfam" id="PF00496">
    <property type="entry name" value="SBP_bac_5"/>
    <property type="match status" value="1"/>
</dbReference>
<dbReference type="GO" id="GO:0015833">
    <property type="term" value="P:peptide transport"/>
    <property type="evidence" value="ECO:0007669"/>
    <property type="project" value="TreeGrafter"/>
</dbReference>
<feature type="signal peptide" evidence="5">
    <location>
        <begin position="1"/>
        <end position="32"/>
    </location>
</feature>
<keyword evidence="3" id="KW-0813">Transport</keyword>
<dbReference type="Gene3D" id="3.10.105.10">
    <property type="entry name" value="Dipeptide-binding Protein, Domain 3"/>
    <property type="match status" value="1"/>
</dbReference>
<dbReference type="InterPro" id="IPR000914">
    <property type="entry name" value="SBP_5_dom"/>
</dbReference>
<dbReference type="AlphaFoldDB" id="A0A4Y8RKF9"/>
<comment type="similarity">
    <text evidence="2">Belongs to the bacterial solute-binding protein 5 family.</text>
</comment>
<reference evidence="7 8" key="1">
    <citation type="submission" date="2019-03" db="EMBL/GenBank/DDBJ databases">
        <title>Jiella endophytica sp. nov., a novel endophytic bacterium isolated from root of Ficus microcarpa Linn. f.</title>
        <authorList>
            <person name="Tuo L."/>
        </authorList>
    </citation>
    <scope>NUCLEOTIDE SEQUENCE [LARGE SCALE GENOMIC DNA]</scope>
    <source>
        <strain evidence="7 8">CBS5Q-3</strain>
    </source>
</reference>
<organism evidence="7 8">
    <name type="scientific">Jiella endophytica</name>
    <dbReference type="NCBI Taxonomy" id="2558362"/>
    <lineage>
        <taxon>Bacteria</taxon>
        <taxon>Pseudomonadati</taxon>
        <taxon>Pseudomonadota</taxon>
        <taxon>Alphaproteobacteria</taxon>
        <taxon>Hyphomicrobiales</taxon>
        <taxon>Aurantimonadaceae</taxon>
        <taxon>Jiella</taxon>
    </lineage>
</organism>
<keyword evidence="4 5" id="KW-0732">Signal</keyword>
<dbReference type="PIRSF" id="PIRSF002741">
    <property type="entry name" value="MppA"/>
    <property type="match status" value="1"/>
</dbReference>
<name>A0A4Y8RKF9_9HYPH</name>
<evidence type="ECO:0000313" key="8">
    <source>
        <dbReference type="Proteomes" id="UP000298179"/>
    </source>
</evidence>
<dbReference type="OrthoDB" id="8144963at2"/>
<dbReference type="PROSITE" id="PS51318">
    <property type="entry name" value="TAT"/>
    <property type="match status" value="1"/>
</dbReference>
<evidence type="ECO:0000256" key="5">
    <source>
        <dbReference type="SAM" id="SignalP"/>
    </source>
</evidence>
<evidence type="ECO:0000313" key="7">
    <source>
        <dbReference type="EMBL" id="TFF23237.1"/>
    </source>
</evidence>
<accession>A0A4Y8RKF9</accession>
<sequence>MTSPIRRTALARLLLATALAASVGGFAGPAAAAEDTPIVVARNMDVNSLDPARGFCDTCQIYLTAVYDTLLTLGDDNKTLVPKLATSWEANDDQTAFTFHIAPNATFADGSPVTSEDVAWTLQRLKNIKGDPSFLMDSLASIETPDDKTVVIHTSEPNSEFLGILAASYTGIINKKLAEANGATAGEDAATADQADTWFFANSAGGGAYELDSYRTGDELRLKANPNYWDKKPAISEVIIKQVEDAVTQAQMLQTGDADIAMQIDPDTAATISDPEIVVDTVPSFNFLYIAVSPGAKGNSVPLTKPVREAIADAIDYEGMIDFTVGGKGKLQPVAIPNGFPGTDDLPMPKQDLDKAKSLLAEAGLSDGFTIEAHYPAVNAYGVDISLMMQKVQQDLSRVNISLNLTPTTFAVWREEVGGDGIPMTAVYYAPDYFGSAQYVQYFSMIPGQPWAKRAGVGKVEDLGNGEKEAELLKKAMASSGDAMVGAYHDIALQMIDDKVIIPLVSPDLVLASRKGIEGVRYSACCNLALGQLSRD</sequence>
<dbReference type="EMBL" id="SOZD01000003">
    <property type="protein sequence ID" value="TFF23237.1"/>
    <property type="molecule type" value="Genomic_DNA"/>
</dbReference>
<dbReference type="GO" id="GO:1904680">
    <property type="term" value="F:peptide transmembrane transporter activity"/>
    <property type="evidence" value="ECO:0007669"/>
    <property type="project" value="TreeGrafter"/>
</dbReference>
<evidence type="ECO:0000256" key="2">
    <source>
        <dbReference type="ARBA" id="ARBA00005695"/>
    </source>
</evidence>
<feature type="domain" description="Solute-binding protein family 5" evidence="6">
    <location>
        <begin position="79"/>
        <end position="443"/>
    </location>
</feature>
<dbReference type="CDD" id="cd08512">
    <property type="entry name" value="PBP2_NikA_DppA_OppA_like_7"/>
    <property type="match status" value="1"/>
</dbReference>
<proteinExistence type="inferred from homology"/>
<evidence type="ECO:0000256" key="1">
    <source>
        <dbReference type="ARBA" id="ARBA00004418"/>
    </source>
</evidence>
<dbReference type="InterPro" id="IPR006311">
    <property type="entry name" value="TAT_signal"/>
</dbReference>
<dbReference type="InterPro" id="IPR039424">
    <property type="entry name" value="SBP_5"/>
</dbReference>
<comment type="subcellular location">
    <subcellularLocation>
        <location evidence="1">Periplasm</location>
    </subcellularLocation>
</comment>
<dbReference type="PANTHER" id="PTHR30290">
    <property type="entry name" value="PERIPLASMIC BINDING COMPONENT OF ABC TRANSPORTER"/>
    <property type="match status" value="1"/>
</dbReference>
<evidence type="ECO:0000259" key="6">
    <source>
        <dbReference type="Pfam" id="PF00496"/>
    </source>
</evidence>
<dbReference type="PANTHER" id="PTHR30290:SF10">
    <property type="entry name" value="PERIPLASMIC OLIGOPEPTIDE-BINDING PROTEIN-RELATED"/>
    <property type="match status" value="1"/>
</dbReference>
<evidence type="ECO:0000256" key="4">
    <source>
        <dbReference type="ARBA" id="ARBA00022729"/>
    </source>
</evidence>
<dbReference type="Gene3D" id="3.40.190.10">
    <property type="entry name" value="Periplasmic binding protein-like II"/>
    <property type="match status" value="1"/>
</dbReference>
<gene>
    <name evidence="7" type="ORF">E3C22_12470</name>
</gene>
<dbReference type="GO" id="GO:0043190">
    <property type="term" value="C:ATP-binding cassette (ABC) transporter complex"/>
    <property type="evidence" value="ECO:0007669"/>
    <property type="project" value="InterPro"/>
</dbReference>